<name>F8IEU8_ALIAT</name>
<dbReference type="Proteomes" id="UP000000292">
    <property type="component" value="Chromosome"/>
</dbReference>
<dbReference type="HOGENOM" id="CLU_1369700_0_0_9"/>
<evidence type="ECO:0000313" key="1">
    <source>
        <dbReference type="EMBL" id="AEJ43994.1"/>
    </source>
</evidence>
<proteinExistence type="predicted"/>
<dbReference type="PATRIC" id="fig|1048834.4.peg.1969"/>
<accession>F8IEU8</accession>
<gene>
    <name evidence="1" type="ordered locus">TC41_2083</name>
</gene>
<dbReference type="KEGG" id="aad:TC41_2083"/>
<evidence type="ECO:0000313" key="2">
    <source>
        <dbReference type="Proteomes" id="UP000000292"/>
    </source>
</evidence>
<protein>
    <submittedName>
        <fullName evidence="1">Uncharacterized protein</fullName>
    </submittedName>
</protein>
<reference evidence="2" key="2">
    <citation type="submission" date="2011-06" db="EMBL/GenBank/DDBJ databases">
        <title>The complete genome sequence of Alicyclobacillus acidocaldarius sp. Tc-4-1.</title>
        <authorList>
            <person name="Chen Y."/>
            <person name="He Y."/>
            <person name="Dong Z."/>
            <person name="Hu S."/>
        </authorList>
    </citation>
    <scope>NUCLEOTIDE SEQUENCE [LARGE SCALE GENOMIC DNA]</scope>
    <source>
        <strain evidence="2">Tc-4-1</strain>
    </source>
</reference>
<dbReference type="EMBL" id="CP002902">
    <property type="protein sequence ID" value="AEJ43994.1"/>
    <property type="molecule type" value="Genomic_DNA"/>
</dbReference>
<sequence length="199" mass="20804">MPPVRLSGALCEGHTKTSPNVGDVRSATICTRRSKPVSRVLSSCAASGVTPRTCGVAIIYLGRLLPAGSSDQPGRAAGHRMCAPTWSCSGWGLPSQPVSGLLVRSYRTVAPLPVLKRAIGGLHFCGTFPEIALAGRYPAPCPVELGLSSRAASRLAPAIARLTSSHQHGEYTRISPALQWGIPPIPPIPGCIAPDSLLW</sequence>
<dbReference type="AlphaFoldDB" id="F8IEU8"/>
<organism evidence="1 2">
    <name type="scientific">Alicyclobacillus acidocaldarius (strain Tc-4-1)</name>
    <name type="common">Bacillus acidocaldarius</name>
    <dbReference type="NCBI Taxonomy" id="1048834"/>
    <lineage>
        <taxon>Bacteria</taxon>
        <taxon>Bacillati</taxon>
        <taxon>Bacillota</taxon>
        <taxon>Bacilli</taxon>
        <taxon>Bacillales</taxon>
        <taxon>Alicyclobacillaceae</taxon>
        <taxon>Alicyclobacillus</taxon>
    </lineage>
</organism>
<reference evidence="1 2" key="1">
    <citation type="journal article" date="2011" name="J. Bacteriol.">
        <title>Complete Genome Sequence of Alicyclobacillus acidocaldarius Strain Tc-4-1.</title>
        <authorList>
            <person name="Chen Y."/>
            <person name="He Y."/>
            <person name="Zhang B."/>
            <person name="Yang J."/>
            <person name="Li W."/>
            <person name="Dong Z."/>
            <person name="Hu S."/>
        </authorList>
    </citation>
    <scope>NUCLEOTIDE SEQUENCE [LARGE SCALE GENOMIC DNA]</scope>
    <source>
        <strain evidence="1 2">Tc-4-1</strain>
    </source>
</reference>
<dbReference type="AntiFam" id="ANF00041">
    <property type="entry name" value="Antisense to RNaseP"/>
</dbReference>
<dbReference type="STRING" id="1048834.TC41_2083"/>